<sequence length="153" mass="16666">MPGVADAERRTKAAQEQKGRRRDRETLMNLLAEGRIHEADEHQLEQIKLALELSELMGVKQEAGPVLDEDKLIAAVRAAMVEFVDNIPKAVGPAGNAISDPARPKMGHTSMTSISHKDSGFDVQGADNLTQESEGDEGAAEKLRRLKELKGTK</sequence>
<evidence type="ECO:0000313" key="2">
    <source>
        <dbReference type="EMBL" id="KKM95385.1"/>
    </source>
</evidence>
<accession>A0A0F9P2T4</accession>
<proteinExistence type="predicted"/>
<feature type="region of interest" description="Disordered" evidence="1">
    <location>
        <begin position="90"/>
        <end position="153"/>
    </location>
</feature>
<reference evidence="2" key="1">
    <citation type="journal article" date="2015" name="Nature">
        <title>Complex archaea that bridge the gap between prokaryotes and eukaryotes.</title>
        <authorList>
            <person name="Spang A."/>
            <person name="Saw J.H."/>
            <person name="Jorgensen S.L."/>
            <person name="Zaremba-Niedzwiedzka K."/>
            <person name="Martijn J."/>
            <person name="Lind A.E."/>
            <person name="van Eijk R."/>
            <person name="Schleper C."/>
            <person name="Guy L."/>
            <person name="Ettema T.J."/>
        </authorList>
    </citation>
    <scope>NUCLEOTIDE SEQUENCE</scope>
</reference>
<feature type="region of interest" description="Disordered" evidence="1">
    <location>
        <begin position="1"/>
        <end position="25"/>
    </location>
</feature>
<name>A0A0F9P2T4_9ZZZZ</name>
<protein>
    <submittedName>
        <fullName evidence="2">Uncharacterized protein</fullName>
    </submittedName>
</protein>
<dbReference type="EMBL" id="LAZR01006014">
    <property type="protein sequence ID" value="KKM95385.1"/>
    <property type="molecule type" value="Genomic_DNA"/>
</dbReference>
<evidence type="ECO:0000256" key="1">
    <source>
        <dbReference type="SAM" id="MobiDB-lite"/>
    </source>
</evidence>
<gene>
    <name evidence="2" type="ORF">LCGC14_1188710</name>
</gene>
<feature type="compositionally biased region" description="Basic and acidic residues" evidence="1">
    <location>
        <begin position="139"/>
        <end position="153"/>
    </location>
</feature>
<comment type="caution">
    <text evidence="2">The sequence shown here is derived from an EMBL/GenBank/DDBJ whole genome shotgun (WGS) entry which is preliminary data.</text>
</comment>
<organism evidence="2">
    <name type="scientific">marine sediment metagenome</name>
    <dbReference type="NCBI Taxonomy" id="412755"/>
    <lineage>
        <taxon>unclassified sequences</taxon>
        <taxon>metagenomes</taxon>
        <taxon>ecological metagenomes</taxon>
    </lineage>
</organism>
<dbReference type="AlphaFoldDB" id="A0A0F9P2T4"/>